<feature type="signal peptide" evidence="2">
    <location>
        <begin position="1"/>
        <end position="16"/>
    </location>
</feature>
<evidence type="ECO:0000313" key="3">
    <source>
        <dbReference type="EMBL" id="CAA6809560.1"/>
    </source>
</evidence>
<dbReference type="AlphaFoldDB" id="A0A6S6T280"/>
<sequence length="305" mass="34756">MIKYLVVILLMCNLMACTSEQNPREVGTNGAVAATETEDTTAESSKPMLENDLAKKNLRGKIESREVLVYEAKIKEGYVTNGAMKGGIKTTYNTFGNKVALVTYDEKKEVVSTWKYTYDDDNNLLEAAYSDEGVTRKTTYTYKDKKQLTTSDEYVNDKLVKQMTYTYDEAGNESENVASFVESKGKSKSKHAYDEKGLLRETNIYDEKEVLQLKQLYTYNEAGQEIQQSIFTGNNAPSYKRKSVYDAKGNKIKDAAFTGDGAVNPSDTYRYKYEYDENGNWTTKIRYNYNDVADQFIEQKITYSK</sequence>
<protein>
    <recommendedName>
        <fullName evidence="4">YD repeat-containing protein</fullName>
    </recommendedName>
</protein>
<feature type="region of interest" description="Disordered" evidence="1">
    <location>
        <begin position="22"/>
        <end position="50"/>
    </location>
</feature>
<feature type="chain" id="PRO_5028065174" description="YD repeat-containing protein" evidence="2">
    <location>
        <begin position="17"/>
        <end position="305"/>
    </location>
</feature>
<name>A0A6S6T280_9BACT</name>
<gene>
    <name evidence="3" type="ORF">HELGO_WM36294</name>
</gene>
<proteinExistence type="predicted"/>
<accession>A0A6S6T280</accession>
<evidence type="ECO:0000256" key="1">
    <source>
        <dbReference type="SAM" id="MobiDB-lite"/>
    </source>
</evidence>
<dbReference type="Gene3D" id="2.180.10.10">
    <property type="entry name" value="RHS repeat-associated core"/>
    <property type="match status" value="1"/>
</dbReference>
<evidence type="ECO:0008006" key="4">
    <source>
        <dbReference type="Google" id="ProtNLM"/>
    </source>
</evidence>
<organism evidence="3">
    <name type="scientific">uncultured Aureispira sp</name>
    <dbReference type="NCBI Taxonomy" id="1331704"/>
    <lineage>
        <taxon>Bacteria</taxon>
        <taxon>Pseudomonadati</taxon>
        <taxon>Bacteroidota</taxon>
        <taxon>Saprospiria</taxon>
        <taxon>Saprospirales</taxon>
        <taxon>Saprospiraceae</taxon>
        <taxon>Aureispira</taxon>
        <taxon>environmental samples</taxon>
    </lineage>
</organism>
<evidence type="ECO:0000256" key="2">
    <source>
        <dbReference type="SAM" id="SignalP"/>
    </source>
</evidence>
<reference evidence="3" key="1">
    <citation type="submission" date="2020-01" db="EMBL/GenBank/DDBJ databases">
        <authorList>
            <person name="Meier V. D."/>
            <person name="Meier V D."/>
        </authorList>
    </citation>
    <scope>NUCLEOTIDE SEQUENCE</scope>
    <source>
        <strain evidence="3">HLG_WM_MAG_10</strain>
    </source>
</reference>
<dbReference type="EMBL" id="CACVAQ010000156">
    <property type="protein sequence ID" value="CAA6809560.1"/>
    <property type="molecule type" value="Genomic_DNA"/>
</dbReference>
<keyword evidence="2" id="KW-0732">Signal</keyword>